<dbReference type="RefSeq" id="WP_163098388.1">
    <property type="nucleotide sequence ID" value="NZ_CP127523.1"/>
</dbReference>
<sequence length="128" mass="14667">MARPKRSEATKLALALEELHAQIGPNQGVVRGQQIKNATRVFLLEKGFLREILSRGGTSFQTQVLTRATARCFTLTSGNIWRIIWKIDLVLNIAYRRNPPCYGIPNAMLSHGRSKRFWMSTKVRSRIW</sequence>
<dbReference type="AlphaFoldDB" id="A0A845UBL7"/>
<accession>A0A845UBL7</accession>
<proteinExistence type="predicted"/>
<name>A0A845UBL7_9PROT</name>
<evidence type="ECO:0000313" key="1">
    <source>
        <dbReference type="EMBL" id="NDU43157.1"/>
    </source>
</evidence>
<protein>
    <submittedName>
        <fullName evidence="1">Uncharacterized protein</fullName>
    </submittedName>
</protein>
<organism evidence="1">
    <name type="scientific">Acidithiobacillus ferrianus</name>
    <dbReference type="NCBI Taxonomy" id="2678518"/>
    <lineage>
        <taxon>Bacteria</taxon>
        <taxon>Pseudomonadati</taxon>
        <taxon>Pseudomonadota</taxon>
        <taxon>Acidithiobacillia</taxon>
        <taxon>Acidithiobacillales</taxon>
        <taxon>Acidithiobacillaceae</taxon>
        <taxon>Acidithiobacillus</taxon>
    </lineage>
</organism>
<gene>
    <name evidence="1" type="ORF">GL267_11095</name>
</gene>
<comment type="caution">
    <text evidence="1">The sequence shown here is derived from an EMBL/GenBank/DDBJ whole genome shotgun (WGS) entry which is preliminary data.</text>
</comment>
<dbReference type="EMBL" id="WNJL01000037">
    <property type="protein sequence ID" value="NDU43157.1"/>
    <property type="molecule type" value="Genomic_DNA"/>
</dbReference>
<reference evidence="1" key="1">
    <citation type="submission" date="2019-11" db="EMBL/GenBank/DDBJ databases">
        <title>Acidithiobacillus ferrianus sp. nov.: a facultatively anaerobic and extremely acidophilic chemolithoautotroph.</title>
        <authorList>
            <person name="Norris P.R."/>
            <person name="Falagan C."/>
            <person name="Moya-Beltran A."/>
            <person name="Castro M."/>
            <person name="Quatrini R."/>
            <person name="Johnson D.B."/>
        </authorList>
    </citation>
    <scope>NUCLEOTIDE SEQUENCE [LARGE SCALE GENOMIC DNA]</scope>
    <source>
        <strain evidence="1">MG</strain>
    </source>
</reference>